<sequence length="249" mass="27697">MSKLDSADWLAIWDHSQTLPPALQSCALLAPLLADGLEGAKRLPVGRRDAHLLDLYGALLGPQLTAMACCGHCAERLELNLNTADLRLDDPPAETQDLQLEWQDYRLRFRLPDSLDLAVLAQSLEIAQVPDMEQARQLLARRCVLEAGQGAQPVSPKALPQELLQALSEAMSQADPQALIELDMCCPACEERWSEAFDIGSYLLESLDHWAQRTLDHVHLLATAYGWSEAQILALSPQRRARYLERVQS</sequence>
<evidence type="ECO:0008006" key="3">
    <source>
        <dbReference type="Google" id="ProtNLM"/>
    </source>
</evidence>
<reference evidence="1 2" key="1">
    <citation type="submission" date="2015-09" db="EMBL/GenBank/DDBJ databases">
        <authorList>
            <person name="Jackson K.R."/>
            <person name="Lunt B.L."/>
            <person name="Fisher J.N.B."/>
            <person name="Gardner A.V."/>
            <person name="Bailey M.E."/>
            <person name="Deus L.M."/>
            <person name="Earl A.S."/>
            <person name="Gibby P.D."/>
            <person name="Hartmann K.A."/>
            <person name="Liu J.E."/>
            <person name="Manci A.M."/>
            <person name="Nielsen D.A."/>
            <person name="Solomon M.B."/>
            <person name="Breakwell D.P."/>
            <person name="Burnett S.H."/>
            <person name="Grose J.H."/>
        </authorList>
    </citation>
    <scope>NUCLEOTIDE SEQUENCE [LARGE SCALE GENOMIC DNA]</scope>
    <source>
        <strain evidence="1 2">S613</strain>
    </source>
</reference>
<dbReference type="EMBL" id="LJXB01000089">
    <property type="protein sequence ID" value="KPU55471.1"/>
    <property type="molecule type" value="Genomic_DNA"/>
</dbReference>
<evidence type="ECO:0000313" key="1">
    <source>
        <dbReference type="EMBL" id="KPU55471.1"/>
    </source>
</evidence>
<proteinExistence type="predicted"/>
<dbReference type="Pfam" id="PF12322">
    <property type="entry name" value="T4_baseplate"/>
    <property type="match status" value="1"/>
</dbReference>
<dbReference type="PROSITE" id="PS51257">
    <property type="entry name" value="PROKAR_LIPOPROTEIN"/>
    <property type="match status" value="1"/>
</dbReference>
<dbReference type="Proteomes" id="UP000050349">
    <property type="component" value="Unassembled WGS sequence"/>
</dbReference>
<dbReference type="RefSeq" id="WP_155510436.1">
    <property type="nucleotide sequence ID" value="NZ_LJXB01000089.1"/>
</dbReference>
<name>A0A0P8WQD1_PSEFL</name>
<protein>
    <recommendedName>
        <fullName evidence="3">Phage baseplate protein</fullName>
    </recommendedName>
</protein>
<organism evidence="1 2">
    <name type="scientific">Pseudomonas fluorescens</name>
    <dbReference type="NCBI Taxonomy" id="294"/>
    <lineage>
        <taxon>Bacteria</taxon>
        <taxon>Pseudomonadati</taxon>
        <taxon>Pseudomonadota</taxon>
        <taxon>Gammaproteobacteria</taxon>
        <taxon>Pseudomonadales</taxon>
        <taxon>Pseudomonadaceae</taxon>
        <taxon>Pseudomonas</taxon>
    </lineage>
</organism>
<comment type="caution">
    <text evidence="1">The sequence shown here is derived from an EMBL/GenBank/DDBJ whole genome shotgun (WGS) entry which is preliminary data.</text>
</comment>
<dbReference type="PATRIC" id="fig|294.162.peg.4935"/>
<dbReference type="AlphaFoldDB" id="A0A0P8WQD1"/>
<evidence type="ECO:0000313" key="2">
    <source>
        <dbReference type="Proteomes" id="UP000050349"/>
    </source>
</evidence>
<dbReference type="InterPro" id="IPR024364">
    <property type="entry name" value="Baseplate_phage_T4-like"/>
</dbReference>
<accession>A0A0P8WQD1</accession>
<dbReference type="OrthoDB" id="283948at2"/>
<gene>
    <name evidence="1" type="ORF">AN403_2211</name>
</gene>